<evidence type="ECO:0000313" key="2">
    <source>
        <dbReference type="Proteomes" id="UP000265520"/>
    </source>
</evidence>
<protein>
    <submittedName>
        <fullName evidence="1">Protein FAR1-RELATED SEQUENCE 6-like</fullName>
    </submittedName>
</protein>
<sequence>MDHESREVVLGLRVQEVVAEVDPVNCHPPAVEISHPPPGPPAIQFDTSSSFLTDEAFETREDLIKWVRDVAARLRFTVVIVNSDYGDGKRKQKLVLGCER</sequence>
<name>A0A392RZJ9_9FABA</name>
<evidence type="ECO:0000313" key="1">
    <source>
        <dbReference type="EMBL" id="MCI41562.1"/>
    </source>
</evidence>
<dbReference type="AlphaFoldDB" id="A0A392RZJ9"/>
<feature type="non-terminal residue" evidence="1">
    <location>
        <position position="100"/>
    </location>
</feature>
<proteinExistence type="predicted"/>
<keyword evidence="2" id="KW-1185">Reference proteome</keyword>
<organism evidence="1 2">
    <name type="scientific">Trifolium medium</name>
    <dbReference type="NCBI Taxonomy" id="97028"/>
    <lineage>
        <taxon>Eukaryota</taxon>
        <taxon>Viridiplantae</taxon>
        <taxon>Streptophyta</taxon>
        <taxon>Embryophyta</taxon>
        <taxon>Tracheophyta</taxon>
        <taxon>Spermatophyta</taxon>
        <taxon>Magnoliopsida</taxon>
        <taxon>eudicotyledons</taxon>
        <taxon>Gunneridae</taxon>
        <taxon>Pentapetalae</taxon>
        <taxon>rosids</taxon>
        <taxon>fabids</taxon>
        <taxon>Fabales</taxon>
        <taxon>Fabaceae</taxon>
        <taxon>Papilionoideae</taxon>
        <taxon>50 kb inversion clade</taxon>
        <taxon>NPAAA clade</taxon>
        <taxon>Hologalegina</taxon>
        <taxon>IRL clade</taxon>
        <taxon>Trifolieae</taxon>
        <taxon>Trifolium</taxon>
    </lineage>
</organism>
<accession>A0A392RZJ9</accession>
<dbReference type="EMBL" id="LXQA010293683">
    <property type="protein sequence ID" value="MCI41562.1"/>
    <property type="molecule type" value="Genomic_DNA"/>
</dbReference>
<reference evidence="1 2" key="1">
    <citation type="journal article" date="2018" name="Front. Plant Sci.">
        <title>Red Clover (Trifolium pratense) and Zigzag Clover (T. medium) - A Picture of Genomic Similarities and Differences.</title>
        <authorList>
            <person name="Dluhosova J."/>
            <person name="Istvanek J."/>
            <person name="Nedelnik J."/>
            <person name="Repkova J."/>
        </authorList>
    </citation>
    <scope>NUCLEOTIDE SEQUENCE [LARGE SCALE GENOMIC DNA]</scope>
    <source>
        <strain evidence="2">cv. 10/8</strain>
        <tissue evidence="1">Leaf</tissue>
    </source>
</reference>
<dbReference type="Proteomes" id="UP000265520">
    <property type="component" value="Unassembled WGS sequence"/>
</dbReference>
<comment type="caution">
    <text evidence="1">The sequence shown here is derived from an EMBL/GenBank/DDBJ whole genome shotgun (WGS) entry which is preliminary data.</text>
</comment>